<proteinExistence type="inferred from homology"/>
<feature type="domain" description="FAD dependent oxidoreductase" evidence="6">
    <location>
        <begin position="2"/>
        <end position="173"/>
    </location>
</feature>
<comment type="cofactor">
    <cofactor evidence="1">
        <name>FAD</name>
        <dbReference type="ChEBI" id="CHEBI:57692"/>
    </cofactor>
</comment>
<evidence type="ECO:0000256" key="4">
    <source>
        <dbReference type="ARBA" id="ARBA00023002"/>
    </source>
</evidence>
<organism evidence="7 8">
    <name type="scientific">Nonomuraea ferruginea</name>
    <dbReference type="NCBI Taxonomy" id="46174"/>
    <lineage>
        <taxon>Bacteria</taxon>
        <taxon>Bacillati</taxon>
        <taxon>Actinomycetota</taxon>
        <taxon>Actinomycetes</taxon>
        <taxon>Streptosporangiales</taxon>
        <taxon>Streptosporangiaceae</taxon>
        <taxon>Nonomuraea</taxon>
    </lineage>
</organism>
<dbReference type="RefSeq" id="WP_271276242.1">
    <property type="nucleotide sequence ID" value="NZ_BAABFD010000002.1"/>
</dbReference>
<feature type="region of interest" description="Disordered" evidence="5">
    <location>
        <begin position="186"/>
        <end position="257"/>
    </location>
</feature>
<evidence type="ECO:0000313" key="8">
    <source>
        <dbReference type="Proteomes" id="UP001212498"/>
    </source>
</evidence>
<reference evidence="7 8" key="1">
    <citation type="submission" date="2022-11" db="EMBL/GenBank/DDBJ databases">
        <title>Nonomuraea corallina sp. nov., a new species of the genus Nonomuraea isolated from sea side sediment in Thai sea.</title>
        <authorList>
            <person name="Ngamcharungchit C."/>
            <person name="Matsumoto A."/>
            <person name="Suriyachadkun C."/>
            <person name="Panbangred W."/>
            <person name="Inahashi Y."/>
            <person name="Intra B."/>
        </authorList>
    </citation>
    <scope>NUCLEOTIDE SEQUENCE [LARGE SCALE GENOMIC DNA]</scope>
    <source>
        <strain evidence="7 8">DSM 43553</strain>
    </source>
</reference>
<dbReference type="SUPFAM" id="SSF51971">
    <property type="entry name" value="Nucleotide-binding domain"/>
    <property type="match status" value="1"/>
</dbReference>
<dbReference type="InterPro" id="IPR036188">
    <property type="entry name" value="FAD/NAD-bd_sf"/>
</dbReference>
<dbReference type="Proteomes" id="UP001212498">
    <property type="component" value="Unassembled WGS sequence"/>
</dbReference>
<keyword evidence="4" id="KW-0560">Oxidoreductase</keyword>
<keyword evidence="3" id="KW-0285">Flavoprotein</keyword>
<accession>A0ABT4SW06</accession>
<evidence type="ECO:0000313" key="7">
    <source>
        <dbReference type="EMBL" id="MDA0641275.1"/>
    </source>
</evidence>
<dbReference type="Gene3D" id="3.30.9.10">
    <property type="entry name" value="D-Amino Acid Oxidase, subunit A, domain 2"/>
    <property type="match status" value="2"/>
</dbReference>
<dbReference type="EMBL" id="JAPNUD010000022">
    <property type="protein sequence ID" value="MDA0641275.1"/>
    <property type="molecule type" value="Genomic_DNA"/>
</dbReference>
<protein>
    <submittedName>
        <fullName evidence="7">FAD-dependent oxidoreductase</fullName>
    </submittedName>
</protein>
<evidence type="ECO:0000256" key="1">
    <source>
        <dbReference type="ARBA" id="ARBA00001974"/>
    </source>
</evidence>
<evidence type="ECO:0000256" key="3">
    <source>
        <dbReference type="ARBA" id="ARBA00022630"/>
    </source>
</evidence>
<evidence type="ECO:0000259" key="6">
    <source>
        <dbReference type="Pfam" id="PF01266"/>
    </source>
</evidence>
<comment type="caution">
    <text evidence="7">The sequence shown here is derived from an EMBL/GenBank/DDBJ whole genome shotgun (WGS) entry which is preliminary data.</text>
</comment>
<dbReference type="Gene3D" id="3.50.50.60">
    <property type="entry name" value="FAD/NAD(P)-binding domain"/>
    <property type="match status" value="2"/>
</dbReference>
<sequence length="432" mass="44249">MRVVVIGSGIVGAAAAHRLSGRGVPVTVVDGAYPGQATQAGAGIVCPWVDHPDDEDWYRLTREGARRYPGLVSSLGESLGYARVGALLVAGEPSDLEPVRALLARRHAEAPEMGDVVDVAAPSVLFPPLAEDLSALLVPGAARVDGRAVRDALLRAALRQGAELRTGTATLTSDGGVLVRAVREADSHGRVTGLPGAPADRESWRQATPGSPQGPPSAHGTHPASEASPSGATRDAAAGAPHEPRSPYGDEPGAGGEGTLVEADVVIVAAGAWSGEVCRGLGVELPVFPRRGQIVHVTLEGVDTSRWPIVLPHVGPYLLGFPGSRVVVGATIEDAGFAPRVTMGGLDEVLRAGLRVAPGLSEATVTETRVGLRPVHAPGPPLIGPVNDRVIVATGLGAYGLTAGPFTGRVAAGLALGEEPPLNLRPYHPRLP</sequence>
<evidence type="ECO:0000256" key="2">
    <source>
        <dbReference type="ARBA" id="ARBA00009410"/>
    </source>
</evidence>
<dbReference type="PANTHER" id="PTHR13847">
    <property type="entry name" value="SARCOSINE DEHYDROGENASE-RELATED"/>
    <property type="match status" value="1"/>
</dbReference>
<gene>
    <name evidence="7" type="ORF">OUY24_11650</name>
</gene>
<dbReference type="PANTHER" id="PTHR13847:SF286">
    <property type="entry name" value="D-AMINO ACID DEHYDROGENASE"/>
    <property type="match status" value="1"/>
</dbReference>
<dbReference type="SUPFAM" id="SSF54373">
    <property type="entry name" value="FAD-linked reductases, C-terminal domain"/>
    <property type="match status" value="1"/>
</dbReference>
<keyword evidence="8" id="KW-1185">Reference proteome</keyword>
<feature type="domain" description="FAD dependent oxidoreductase" evidence="6">
    <location>
        <begin position="258"/>
        <end position="412"/>
    </location>
</feature>
<comment type="similarity">
    <text evidence="2">Belongs to the DadA oxidoreductase family.</text>
</comment>
<dbReference type="Pfam" id="PF01266">
    <property type="entry name" value="DAO"/>
    <property type="match status" value="2"/>
</dbReference>
<evidence type="ECO:0000256" key="5">
    <source>
        <dbReference type="SAM" id="MobiDB-lite"/>
    </source>
</evidence>
<dbReference type="InterPro" id="IPR006076">
    <property type="entry name" value="FAD-dep_OxRdtase"/>
</dbReference>
<name>A0ABT4SW06_9ACTN</name>